<feature type="domain" description="DNA polymerase III delta subunit-like C-terminal" evidence="10">
    <location>
        <begin position="197"/>
        <end position="313"/>
    </location>
</feature>
<evidence type="ECO:0000256" key="3">
    <source>
        <dbReference type="ARBA" id="ARBA00022679"/>
    </source>
</evidence>
<evidence type="ECO:0000256" key="2">
    <source>
        <dbReference type="ARBA" id="ARBA00017703"/>
    </source>
</evidence>
<dbReference type="AlphaFoldDB" id="A0A1G2BZU0"/>
<organism evidence="11 12">
    <name type="scientific">Candidatus Komeilibacteria bacterium RIFOXYC1_FULL_37_11</name>
    <dbReference type="NCBI Taxonomy" id="1798555"/>
    <lineage>
        <taxon>Bacteria</taxon>
        <taxon>Candidatus Komeiliibacteriota</taxon>
    </lineage>
</organism>
<dbReference type="InterPro" id="IPR027417">
    <property type="entry name" value="P-loop_NTPase"/>
</dbReference>
<dbReference type="SUPFAM" id="SSF52540">
    <property type="entry name" value="P-loop containing nucleoside triphosphate hydrolases"/>
    <property type="match status" value="1"/>
</dbReference>
<dbReference type="GO" id="GO:0003677">
    <property type="term" value="F:DNA binding"/>
    <property type="evidence" value="ECO:0007669"/>
    <property type="project" value="InterPro"/>
</dbReference>
<dbReference type="InterPro" id="IPR010372">
    <property type="entry name" value="DNA_pol3_delta_N"/>
</dbReference>
<reference evidence="11 12" key="1">
    <citation type="journal article" date="2016" name="Nat. Commun.">
        <title>Thousands of microbial genomes shed light on interconnected biogeochemical processes in an aquifer system.</title>
        <authorList>
            <person name="Anantharaman K."/>
            <person name="Brown C.T."/>
            <person name="Hug L.A."/>
            <person name="Sharon I."/>
            <person name="Castelle C.J."/>
            <person name="Probst A.J."/>
            <person name="Thomas B.C."/>
            <person name="Singh A."/>
            <person name="Wilkins M.J."/>
            <person name="Karaoz U."/>
            <person name="Brodie E.L."/>
            <person name="Williams K.H."/>
            <person name="Hubbard S.S."/>
            <person name="Banfield J.F."/>
        </authorList>
    </citation>
    <scope>NUCLEOTIDE SEQUENCE [LARGE SCALE GENOMIC DNA]</scope>
</reference>
<dbReference type="PANTHER" id="PTHR34388:SF1">
    <property type="entry name" value="DNA POLYMERASE III SUBUNIT DELTA"/>
    <property type="match status" value="1"/>
</dbReference>
<protein>
    <recommendedName>
        <fullName evidence="2">DNA polymerase III subunit delta</fullName>
        <ecNumber evidence="1">2.7.7.7</ecNumber>
    </recommendedName>
</protein>
<evidence type="ECO:0000256" key="6">
    <source>
        <dbReference type="ARBA" id="ARBA00022932"/>
    </source>
</evidence>
<keyword evidence="4" id="KW-0548">Nucleotidyltransferase</keyword>
<evidence type="ECO:0000313" key="12">
    <source>
        <dbReference type="Proteomes" id="UP000177626"/>
    </source>
</evidence>
<accession>A0A1G2BZU0</accession>
<evidence type="ECO:0000256" key="5">
    <source>
        <dbReference type="ARBA" id="ARBA00022705"/>
    </source>
</evidence>
<dbReference type="EMBL" id="MHKQ01000008">
    <property type="protein sequence ID" value="OGY94431.1"/>
    <property type="molecule type" value="Genomic_DNA"/>
</dbReference>
<dbReference type="InterPro" id="IPR008921">
    <property type="entry name" value="DNA_pol3_clamp-load_cplx_C"/>
</dbReference>
<dbReference type="SUPFAM" id="SSF48019">
    <property type="entry name" value="post-AAA+ oligomerization domain-like"/>
    <property type="match status" value="1"/>
</dbReference>
<dbReference type="InterPro" id="IPR005790">
    <property type="entry name" value="DNA_polIII_delta"/>
</dbReference>
<dbReference type="NCBIfam" id="TIGR01128">
    <property type="entry name" value="holA"/>
    <property type="match status" value="1"/>
</dbReference>
<dbReference type="GO" id="GO:0009360">
    <property type="term" value="C:DNA polymerase III complex"/>
    <property type="evidence" value="ECO:0007669"/>
    <property type="project" value="InterPro"/>
</dbReference>
<dbReference type="Gene3D" id="1.20.272.10">
    <property type="match status" value="1"/>
</dbReference>
<evidence type="ECO:0000256" key="8">
    <source>
        <dbReference type="ARBA" id="ARBA00049244"/>
    </source>
</evidence>
<comment type="catalytic activity">
    <reaction evidence="8">
        <text>DNA(n) + a 2'-deoxyribonucleoside 5'-triphosphate = DNA(n+1) + diphosphate</text>
        <dbReference type="Rhea" id="RHEA:22508"/>
        <dbReference type="Rhea" id="RHEA-COMP:17339"/>
        <dbReference type="Rhea" id="RHEA-COMP:17340"/>
        <dbReference type="ChEBI" id="CHEBI:33019"/>
        <dbReference type="ChEBI" id="CHEBI:61560"/>
        <dbReference type="ChEBI" id="CHEBI:173112"/>
        <dbReference type="EC" id="2.7.7.7"/>
    </reaction>
</comment>
<comment type="caution">
    <text evidence="11">The sequence shown here is derived from an EMBL/GenBank/DDBJ whole genome shotgun (WGS) entry which is preliminary data.</text>
</comment>
<evidence type="ECO:0000256" key="4">
    <source>
        <dbReference type="ARBA" id="ARBA00022695"/>
    </source>
</evidence>
<keyword evidence="5" id="KW-0235">DNA replication</keyword>
<sequence>MLFFYYGQDSFRANQKVEAIKNKFKDKIDPHGHNIQVLDGEIIGPEDFFQAVSVMGFLADKKLIIIKNIFHNKKLKDWQEQLLKFLNNQKDSQDENYIVFLQTDKPDTRLKLYKKLSQIKFSEEFEPLNLTQLKSWTHKQFVNNSKTITPNALDLLIAYVGNNLWQMHQEINKLSNFASGEIGAKEVKELVQAKIDDNIFNLIDALGNKDKSLALRLMEEKINSGVNHQYILTMIIRQYRLIIKTKALGDKAKNYFALMQVLKIPKIVAEKTYVQSKLYTLPQLKIIYKYLLYIDEKFKSSTNQERVLFAKMINDL</sequence>
<comment type="similarity">
    <text evidence="7">Belongs to the DNA polymerase HolA subunit family.</text>
</comment>
<name>A0A1G2BZU0_9BACT</name>
<feature type="domain" description="DNA polymerase III delta N-terminal" evidence="9">
    <location>
        <begin position="4"/>
        <end position="118"/>
    </location>
</feature>
<evidence type="ECO:0000259" key="10">
    <source>
        <dbReference type="Pfam" id="PF21694"/>
    </source>
</evidence>
<evidence type="ECO:0000259" key="9">
    <source>
        <dbReference type="Pfam" id="PF06144"/>
    </source>
</evidence>
<dbReference type="Pfam" id="PF21694">
    <property type="entry name" value="DNA_pol3_delta_C"/>
    <property type="match status" value="1"/>
</dbReference>
<dbReference type="InterPro" id="IPR048466">
    <property type="entry name" value="DNA_pol3_delta-like_C"/>
</dbReference>
<evidence type="ECO:0000313" key="11">
    <source>
        <dbReference type="EMBL" id="OGY94431.1"/>
    </source>
</evidence>
<dbReference type="GO" id="GO:0003887">
    <property type="term" value="F:DNA-directed DNA polymerase activity"/>
    <property type="evidence" value="ECO:0007669"/>
    <property type="project" value="UniProtKB-KW"/>
</dbReference>
<evidence type="ECO:0000256" key="7">
    <source>
        <dbReference type="ARBA" id="ARBA00034754"/>
    </source>
</evidence>
<dbReference type="Pfam" id="PF06144">
    <property type="entry name" value="DNA_pol3_delta"/>
    <property type="match status" value="1"/>
</dbReference>
<dbReference type="EC" id="2.7.7.7" evidence="1"/>
<dbReference type="PANTHER" id="PTHR34388">
    <property type="entry name" value="DNA POLYMERASE III SUBUNIT DELTA"/>
    <property type="match status" value="1"/>
</dbReference>
<keyword evidence="3" id="KW-0808">Transferase</keyword>
<gene>
    <name evidence="11" type="ORF">A2406_03340</name>
</gene>
<dbReference type="Proteomes" id="UP000177626">
    <property type="component" value="Unassembled WGS sequence"/>
</dbReference>
<dbReference type="GO" id="GO:0006261">
    <property type="term" value="P:DNA-templated DNA replication"/>
    <property type="evidence" value="ECO:0007669"/>
    <property type="project" value="TreeGrafter"/>
</dbReference>
<proteinExistence type="inferred from homology"/>
<dbReference type="Gene3D" id="1.10.8.60">
    <property type="match status" value="1"/>
</dbReference>
<dbReference type="Gene3D" id="3.40.50.300">
    <property type="entry name" value="P-loop containing nucleotide triphosphate hydrolases"/>
    <property type="match status" value="1"/>
</dbReference>
<keyword evidence="6" id="KW-0239">DNA-directed DNA polymerase</keyword>
<evidence type="ECO:0000256" key="1">
    <source>
        <dbReference type="ARBA" id="ARBA00012417"/>
    </source>
</evidence>